<proteinExistence type="predicted"/>
<reference evidence="1" key="1">
    <citation type="submission" date="2018-06" db="EMBL/GenBank/DDBJ databases">
        <authorList>
            <person name="Zhirakovskaya E."/>
        </authorList>
    </citation>
    <scope>NUCLEOTIDE SEQUENCE</scope>
</reference>
<dbReference type="EMBL" id="UOFK01000349">
    <property type="protein sequence ID" value="VAW83101.1"/>
    <property type="molecule type" value="Genomic_DNA"/>
</dbReference>
<feature type="non-terminal residue" evidence="1">
    <location>
        <position position="69"/>
    </location>
</feature>
<sequence>MTVTDTARPKWDVALAALATDQYRKKTAPLSLDDFYTLADEHAIRLDDIMETLFLLVIHGEWIYADSHG</sequence>
<accession>A0A3B0YUK5</accession>
<name>A0A3B0YUK5_9ZZZZ</name>
<protein>
    <submittedName>
        <fullName evidence="1">Uncharacterized protein</fullName>
    </submittedName>
</protein>
<gene>
    <name evidence="1" type="ORF">MNBD_GAMMA13-1716</name>
</gene>
<dbReference type="AlphaFoldDB" id="A0A3B0YUK5"/>
<evidence type="ECO:0000313" key="1">
    <source>
        <dbReference type="EMBL" id="VAW83101.1"/>
    </source>
</evidence>
<organism evidence="1">
    <name type="scientific">hydrothermal vent metagenome</name>
    <dbReference type="NCBI Taxonomy" id="652676"/>
    <lineage>
        <taxon>unclassified sequences</taxon>
        <taxon>metagenomes</taxon>
        <taxon>ecological metagenomes</taxon>
    </lineage>
</organism>